<evidence type="ECO:0000256" key="3">
    <source>
        <dbReference type="ARBA" id="ARBA00022692"/>
    </source>
</evidence>
<keyword evidence="4" id="KW-0732">Signal</keyword>
<dbReference type="Gene3D" id="1.10.510.10">
    <property type="entry name" value="Transferase(Phosphotransferase) domain 1"/>
    <property type="match status" value="1"/>
</dbReference>
<comment type="subcellular location">
    <subcellularLocation>
        <location evidence="1">Membrane</location>
        <topology evidence="1">Single-pass type I membrane protein</topology>
    </subcellularLocation>
</comment>
<evidence type="ECO:0000313" key="10">
    <source>
        <dbReference type="Proteomes" id="UP001634007"/>
    </source>
</evidence>
<keyword evidence="2" id="KW-0808">Transferase</keyword>
<evidence type="ECO:0000256" key="5">
    <source>
        <dbReference type="ARBA" id="ARBA00022989"/>
    </source>
</evidence>
<dbReference type="InterPro" id="IPR000719">
    <property type="entry name" value="Prot_kinase_dom"/>
</dbReference>
<organism evidence="9 10">
    <name type="scientific">Eucalyptus globulus</name>
    <name type="common">Tasmanian blue gum</name>
    <dbReference type="NCBI Taxonomy" id="34317"/>
    <lineage>
        <taxon>Eukaryota</taxon>
        <taxon>Viridiplantae</taxon>
        <taxon>Streptophyta</taxon>
        <taxon>Embryophyta</taxon>
        <taxon>Tracheophyta</taxon>
        <taxon>Spermatophyta</taxon>
        <taxon>Magnoliopsida</taxon>
        <taxon>eudicotyledons</taxon>
        <taxon>Gunneridae</taxon>
        <taxon>Pentapetalae</taxon>
        <taxon>rosids</taxon>
        <taxon>malvids</taxon>
        <taxon>Myrtales</taxon>
        <taxon>Myrtaceae</taxon>
        <taxon>Myrtoideae</taxon>
        <taxon>Eucalypteae</taxon>
        <taxon>Eucalyptus</taxon>
    </lineage>
</organism>
<keyword evidence="7" id="KW-0325">Glycoprotein</keyword>
<dbReference type="InterPro" id="IPR045874">
    <property type="entry name" value="LRK10/LRL21-25-like"/>
</dbReference>
<dbReference type="PANTHER" id="PTHR27009">
    <property type="entry name" value="RUST RESISTANCE KINASE LR10-RELATED"/>
    <property type="match status" value="1"/>
</dbReference>
<dbReference type="EMBL" id="JBJKBG010000003">
    <property type="protein sequence ID" value="KAL3745946.1"/>
    <property type="molecule type" value="Genomic_DNA"/>
</dbReference>
<dbReference type="Proteomes" id="UP001634007">
    <property type="component" value="Unassembled WGS sequence"/>
</dbReference>
<evidence type="ECO:0000313" key="9">
    <source>
        <dbReference type="EMBL" id="KAL3745946.1"/>
    </source>
</evidence>
<dbReference type="PROSITE" id="PS50011">
    <property type="entry name" value="PROTEIN_KINASE_DOM"/>
    <property type="match status" value="1"/>
</dbReference>
<keyword evidence="2" id="KW-0723">Serine/threonine-protein kinase</keyword>
<protein>
    <recommendedName>
        <fullName evidence="8">Protein kinase domain-containing protein</fullName>
    </recommendedName>
</protein>
<gene>
    <name evidence="9" type="ORF">ACJRO7_014962</name>
</gene>
<name>A0ABD3L7R0_EUCGL</name>
<keyword evidence="5" id="KW-1133">Transmembrane helix</keyword>
<evidence type="ECO:0000256" key="4">
    <source>
        <dbReference type="ARBA" id="ARBA00022729"/>
    </source>
</evidence>
<dbReference type="GO" id="GO:0016020">
    <property type="term" value="C:membrane"/>
    <property type="evidence" value="ECO:0007669"/>
    <property type="project" value="UniProtKB-SubCell"/>
</dbReference>
<dbReference type="InterPro" id="IPR011009">
    <property type="entry name" value="Kinase-like_dom_sf"/>
</dbReference>
<reference evidence="9 10" key="1">
    <citation type="submission" date="2024-11" db="EMBL/GenBank/DDBJ databases">
        <title>Chromosome-level genome assembly of Eucalyptus globulus Labill. provides insights into its genome evolution.</title>
        <authorList>
            <person name="Li X."/>
        </authorList>
    </citation>
    <scope>NUCLEOTIDE SEQUENCE [LARGE SCALE GENOMIC DNA]</scope>
    <source>
        <strain evidence="9">CL2024</strain>
        <tissue evidence="9">Fresh tender leaves</tissue>
    </source>
</reference>
<keyword evidence="6" id="KW-0472">Membrane</keyword>
<evidence type="ECO:0000256" key="2">
    <source>
        <dbReference type="ARBA" id="ARBA00022527"/>
    </source>
</evidence>
<proteinExistence type="predicted"/>
<accession>A0ABD3L7R0</accession>
<evidence type="ECO:0000256" key="6">
    <source>
        <dbReference type="ARBA" id="ARBA00023136"/>
    </source>
</evidence>
<dbReference type="SUPFAM" id="SSF56112">
    <property type="entry name" value="Protein kinase-like (PK-like)"/>
    <property type="match status" value="1"/>
</dbReference>
<comment type="caution">
    <text evidence="9">The sequence shown here is derived from an EMBL/GenBank/DDBJ whole genome shotgun (WGS) entry which is preliminary data.</text>
</comment>
<keyword evidence="3" id="KW-0812">Transmembrane</keyword>
<evidence type="ECO:0000259" key="8">
    <source>
        <dbReference type="PROSITE" id="PS50011"/>
    </source>
</evidence>
<evidence type="ECO:0000256" key="7">
    <source>
        <dbReference type="ARBA" id="ARBA00023180"/>
    </source>
</evidence>
<feature type="domain" description="Protein kinase" evidence="8">
    <location>
        <begin position="1"/>
        <end position="217"/>
    </location>
</feature>
<sequence length="219" mass="25581">MNLVQLYGFCFDRNLRALVYEFMHNNIEWEVLYNIAIGTAKGIAYLREECHQIIIHYDIKPGIILLDTNFCPEVAFGLAKLCNREKTHVTMTGGKGIPGYAAPEMWLPFPITQKCDVYSLGMLLFEILGRRRNLNVNLPDSQEWFLRWMWKNHEKKRFSDVMIACGIQENCREKAERMAMVALWCIQYQPGLRPSMRCALKMLEGSVEIIMPRNPFRHC</sequence>
<keyword evidence="2" id="KW-0418">Kinase</keyword>
<keyword evidence="10" id="KW-1185">Reference proteome</keyword>
<dbReference type="AlphaFoldDB" id="A0ABD3L7R0"/>
<dbReference type="GO" id="GO:0004674">
    <property type="term" value="F:protein serine/threonine kinase activity"/>
    <property type="evidence" value="ECO:0007669"/>
    <property type="project" value="UniProtKB-KW"/>
</dbReference>
<evidence type="ECO:0000256" key="1">
    <source>
        <dbReference type="ARBA" id="ARBA00004479"/>
    </source>
</evidence>
<dbReference type="Pfam" id="PF00069">
    <property type="entry name" value="Pkinase"/>
    <property type="match status" value="1"/>
</dbReference>